<reference evidence="2" key="1">
    <citation type="submission" date="2021-01" db="EMBL/GenBank/DDBJ databases">
        <authorList>
            <person name="Corre E."/>
            <person name="Pelletier E."/>
            <person name="Niang G."/>
            <person name="Scheremetjew M."/>
            <person name="Finn R."/>
            <person name="Kale V."/>
            <person name="Holt S."/>
            <person name="Cochrane G."/>
            <person name="Meng A."/>
            <person name="Brown T."/>
            <person name="Cohen L."/>
        </authorList>
    </citation>
    <scope>NUCLEOTIDE SEQUENCE</scope>
    <source>
        <strain evidence="2">CCAP 955/1</strain>
    </source>
</reference>
<proteinExistence type="predicted"/>
<dbReference type="InterPro" id="IPR025306">
    <property type="entry name" value="Zn-bnd_dom_prob"/>
</dbReference>
<dbReference type="EMBL" id="HBIC01057121">
    <property type="protein sequence ID" value="CAE0300399.1"/>
    <property type="molecule type" value="Transcribed_RNA"/>
</dbReference>
<sequence>MPPKTQTKKMCAKKNCTNINCPFPHPKPYVPPENALQPIKKFVSHGAASFTPPTTAFQYNELPHLILHDHKTNPPPGKHADPIRDEIRRCLNCRKDFMLTIDETEWFNNKGFYLPKRCKECRTVRRKNEQALGRADVVEQKNKLEC</sequence>
<gene>
    <name evidence="2" type="ORF">SELO1098_LOCUS29255</name>
</gene>
<organism evidence="2">
    <name type="scientific">Spumella elongata</name>
    <dbReference type="NCBI Taxonomy" id="89044"/>
    <lineage>
        <taxon>Eukaryota</taxon>
        <taxon>Sar</taxon>
        <taxon>Stramenopiles</taxon>
        <taxon>Ochrophyta</taxon>
        <taxon>Chrysophyceae</taxon>
        <taxon>Chromulinales</taxon>
        <taxon>Chromulinaceae</taxon>
        <taxon>Spumella</taxon>
    </lineage>
</organism>
<evidence type="ECO:0000259" key="1">
    <source>
        <dbReference type="Pfam" id="PF13451"/>
    </source>
</evidence>
<evidence type="ECO:0000313" key="2">
    <source>
        <dbReference type="EMBL" id="CAE0300399.1"/>
    </source>
</evidence>
<name>A0A7S3HNS3_9STRA</name>
<feature type="domain" description="Probable zinc-binding" evidence="1">
    <location>
        <begin position="85"/>
        <end position="129"/>
    </location>
</feature>
<dbReference type="AlphaFoldDB" id="A0A7S3HNS3"/>
<accession>A0A7S3HNS3</accession>
<protein>
    <recommendedName>
        <fullName evidence="1">Probable zinc-binding domain-containing protein</fullName>
    </recommendedName>
</protein>
<dbReference type="Pfam" id="PF13451">
    <property type="entry name" value="zf_Tbcl"/>
    <property type="match status" value="1"/>
</dbReference>